<accession>A0A1H2S064</accession>
<dbReference type="Pfam" id="PF00561">
    <property type="entry name" value="Abhydrolase_1"/>
    <property type="match status" value="1"/>
</dbReference>
<proteinExistence type="predicted"/>
<evidence type="ECO:0000313" key="3">
    <source>
        <dbReference type="EMBL" id="SDW24938.1"/>
    </source>
</evidence>
<dbReference type="EMBL" id="FNMZ01000001">
    <property type="protein sequence ID" value="SDW24938.1"/>
    <property type="molecule type" value="Genomic_DNA"/>
</dbReference>
<feature type="domain" description="AB hydrolase-1" evidence="2">
    <location>
        <begin position="88"/>
        <end position="214"/>
    </location>
</feature>
<dbReference type="InterPro" id="IPR000073">
    <property type="entry name" value="AB_hydrolase_1"/>
</dbReference>
<name>A0A1H2S064_9RHOB</name>
<feature type="compositionally biased region" description="Low complexity" evidence="1">
    <location>
        <begin position="34"/>
        <end position="44"/>
    </location>
</feature>
<dbReference type="InterPro" id="IPR050266">
    <property type="entry name" value="AB_hydrolase_sf"/>
</dbReference>
<organism evidence="3 4">
    <name type="scientific">Albimonas donghaensis</name>
    <dbReference type="NCBI Taxonomy" id="356660"/>
    <lineage>
        <taxon>Bacteria</taxon>
        <taxon>Pseudomonadati</taxon>
        <taxon>Pseudomonadota</taxon>
        <taxon>Alphaproteobacteria</taxon>
        <taxon>Rhodobacterales</taxon>
        <taxon>Paracoccaceae</taxon>
        <taxon>Albimonas</taxon>
    </lineage>
</organism>
<dbReference type="PANTHER" id="PTHR43798">
    <property type="entry name" value="MONOACYLGLYCEROL LIPASE"/>
    <property type="match status" value="1"/>
</dbReference>
<protein>
    <submittedName>
        <fullName evidence="3">2-succinyl-6-hydroxy-2,4-cyclohexadiene-1-carboxylate synthase</fullName>
    </submittedName>
</protein>
<evidence type="ECO:0000259" key="2">
    <source>
        <dbReference type="Pfam" id="PF00561"/>
    </source>
</evidence>
<dbReference type="AlphaFoldDB" id="A0A1H2S064"/>
<gene>
    <name evidence="3" type="ORF">SAMN05444336_101507</name>
</gene>
<evidence type="ECO:0000313" key="4">
    <source>
        <dbReference type="Proteomes" id="UP000199118"/>
    </source>
</evidence>
<dbReference type="OrthoDB" id="9808398at2"/>
<dbReference type="SUPFAM" id="SSF53474">
    <property type="entry name" value="alpha/beta-Hydrolases"/>
    <property type="match status" value="1"/>
</dbReference>
<dbReference type="Proteomes" id="UP000199118">
    <property type="component" value="Unassembled WGS sequence"/>
</dbReference>
<sequence>MMGVQGAVDAAEAETPGGGGNGVPAAMAPSGATSPGAALSDAALPGAAPTGARGLAERGGLTPDRVEIIGGVHVEIYGAGAGAGPGLPVLAVHGFMSSRTQWMLNLPALVAARPVAVVELLGHGRSEAPEALSDYAPARYFETFETIRGLMGAPRWHLCGQSFGAAMTLRYQDAHPDVVAAQVFTNSTASFADPATPEAAALARERAERIRAEGREGLSAHRSHPSGARRFPAAVKAAMLEDAARLDPHAMACAVELTIPGVAMRHRFRAIETPTLMVNGVWEKRFQPWAAWARTALPTLRSTDLEGGHSINVEQPAAFDAAVTQFLAAYDT</sequence>
<dbReference type="Gene3D" id="3.40.50.1820">
    <property type="entry name" value="alpha/beta hydrolase"/>
    <property type="match status" value="1"/>
</dbReference>
<dbReference type="GO" id="GO:0016020">
    <property type="term" value="C:membrane"/>
    <property type="evidence" value="ECO:0007669"/>
    <property type="project" value="TreeGrafter"/>
</dbReference>
<feature type="region of interest" description="Disordered" evidence="1">
    <location>
        <begin position="1"/>
        <end position="44"/>
    </location>
</feature>
<dbReference type="PANTHER" id="PTHR43798:SF33">
    <property type="entry name" value="HYDROLASE, PUTATIVE (AFU_ORTHOLOGUE AFUA_2G14860)-RELATED"/>
    <property type="match status" value="1"/>
</dbReference>
<evidence type="ECO:0000256" key="1">
    <source>
        <dbReference type="SAM" id="MobiDB-lite"/>
    </source>
</evidence>
<dbReference type="RefSeq" id="WP_092679549.1">
    <property type="nucleotide sequence ID" value="NZ_FNMZ01000001.1"/>
</dbReference>
<dbReference type="InterPro" id="IPR029058">
    <property type="entry name" value="AB_hydrolase_fold"/>
</dbReference>
<reference evidence="3 4" key="1">
    <citation type="submission" date="2016-10" db="EMBL/GenBank/DDBJ databases">
        <authorList>
            <person name="de Groot N.N."/>
        </authorList>
    </citation>
    <scope>NUCLEOTIDE SEQUENCE [LARGE SCALE GENOMIC DNA]</scope>
    <source>
        <strain evidence="3 4">DSM 17890</strain>
    </source>
</reference>
<keyword evidence="4" id="KW-1185">Reference proteome</keyword>
<dbReference type="STRING" id="356660.SAMN05444336_101507"/>